<reference evidence="2 3" key="1">
    <citation type="submission" date="2019-12" db="EMBL/GenBank/DDBJ databases">
        <title>Genomic-based taxomic classification of the family Erythrobacteraceae.</title>
        <authorList>
            <person name="Xu L."/>
        </authorList>
    </citation>
    <scope>NUCLEOTIDE SEQUENCE [LARGE SCALE GENOMIC DNA]</scope>
    <source>
        <strain evidence="2 3">KCTC 52763</strain>
    </source>
</reference>
<comment type="caution">
    <text evidence="2">The sequence shown here is derived from an EMBL/GenBank/DDBJ whole genome shotgun (WGS) entry which is preliminary data.</text>
</comment>
<keyword evidence="1" id="KW-0812">Transmembrane</keyword>
<evidence type="ECO:0000313" key="3">
    <source>
        <dbReference type="Proteomes" id="UP000442714"/>
    </source>
</evidence>
<feature type="transmembrane region" description="Helical" evidence="1">
    <location>
        <begin position="42"/>
        <end position="61"/>
    </location>
</feature>
<accession>A0A844ZWL6</accession>
<dbReference type="Proteomes" id="UP000442714">
    <property type="component" value="Unassembled WGS sequence"/>
</dbReference>
<gene>
    <name evidence="2" type="ORF">GRI41_09960</name>
</gene>
<organism evidence="2 3">
    <name type="scientific">Pontixanthobacter aquaemixtae</name>
    <dbReference type="NCBI Taxonomy" id="1958940"/>
    <lineage>
        <taxon>Bacteria</taxon>
        <taxon>Pseudomonadati</taxon>
        <taxon>Pseudomonadota</taxon>
        <taxon>Alphaproteobacteria</taxon>
        <taxon>Sphingomonadales</taxon>
        <taxon>Erythrobacteraceae</taxon>
        <taxon>Pontixanthobacter</taxon>
    </lineage>
</organism>
<evidence type="ECO:0000256" key="1">
    <source>
        <dbReference type="SAM" id="Phobius"/>
    </source>
</evidence>
<name>A0A844ZWL6_9SPHN</name>
<keyword evidence="1" id="KW-0472">Membrane</keyword>
<dbReference type="OrthoDB" id="9918076at2"/>
<feature type="transmembrane region" description="Helical" evidence="1">
    <location>
        <begin position="73"/>
        <end position="90"/>
    </location>
</feature>
<dbReference type="RefSeq" id="WP_160604866.1">
    <property type="nucleotide sequence ID" value="NZ_WTYX01000002.1"/>
</dbReference>
<feature type="transmembrane region" description="Helical" evidence="1">
    <location>
        <begin position="12"/>
        <end position="30"/>
    </location>
</feature>
<sequence length="195" mass="20687">MSVIAKLKSTEAIIAAIVSLVAVVAKYTAVSNLLDLPDGVDGVGPHLATAVVIIAILLIVYWSENILDQKPMLIGLGVAVMAAAGVYLASNFASDIRSQTVEVQCVDFPRTTILRPNEPSERLATLIDDGGGLETAWCEEEKVKVRSMVRSENSGQVFSLNLWLILAESLLAIAVTLLAWLIANRPGGSDDTAGD</sequence>
<dbReference type="AlphaFoldDB" id="A0A844ZWL6"/>
<feature type="transmembrane region" description="Helical" evidence="1">
    <location>
        <begin position="162"/>
        <end position="183"/>
    </location>
</feature>
<keyword evidence="3" id="KW-1185">Reference proteome</keyword>
<protein>
    <submittedName>
        <fullName evidence="2">Uncharacterized protein</fullName>
    </submittedName>
</protein>
<dbReference type="EMBL" id="WTYX01000002">
    <property type="protein sequence ID" value="MXO91147.1"/>
    <property type="molecule type" value="Genomic_DNA"/>
</dbReference>
<keyword evidence="1" id="KW-1133">Transmembrane helix</keyword>
<proteinExistence type="predicted"/>
<evidence type="ECO:0000313" key="2">
    <source>
        <dbReference type="EMBL" id="MXO91147.1"/>
    </source>
</evidence>